<evidence type="ECO:0000313" key="2">
    <source>
        <dbReference type="EMBL" id="CDW23767.1"/>
    </source>
</evidence>
<keyword evidence="1" id="KW-1133">Transmembrane helix</keyword>
<sequence length="74" mass="8649">QYITNGSYFVLIVLINTGFTNVILVYHLVHFFLTFLSYGRVTRILKAHLSHGSHFYAEVMSFLIIKYCLIHIKL</sequence>
<accession>A0A0K2TDV8</accession>
<feature type="transmembrane region" description="Helical" evidence="1">
    <location>
        <begin position="6"/>
        <end position="33"/>
    </location>
</feature>
<protein>
    <submittedName>
        <fullName evidence="2">Uncharacterized protein</fullName>
    </submittedName>
</protein>
<name>A0A0K2TDV8_LEPSM</name>
<evidence type="ECO:0000256" key="1">
    <source>
        <dbReference type="SAM" id="Phobius"/>
    </source>
</evidence>
<feature type="non-terminal residue" evidence="2">
    <location>
        <position position="1"/>
    </location>
</feature>
<dbReference type="EMBL" id="HACA01006406">
    <property type="protein sequence ID" value="CDW23767.1"/>
    <property type="molecule type" value="Transcribed_RNA"/>
</dbReference>
<organism evidence="2">
    <name type="scientific">Lepeophtheirus salmonis</name>
    <name type="common">Salmon louse</name>
    <name type="synonym">Caligus salmonis</name>
    <dbReference type="NCBI Taxonomy" id="72036"/>
    <lineage>
        <taxon>Eukaryota</taxon>
        <taxon>Metazoa</taxon>
        <taxon>Ecdysozoa</taxon>
        <taxon>Arthropoda</taxon>
        <taxon>Crustacea</taxon>
        <taxon>Multicrustacea</taxon>
        <taxon>Hexanauplia</taxon>
        <taxon>Copepoda</taxon>
        <taxon>Siphonostomatoida</taxon>
        <taxon>Caligidae</taxon>
        <taxon>Lepeophtheirus</taxon>
    </lineage>
</organism>
<proteinExistence type="predicted"/>
<dbReference type="AlphaFoldDB" id="A0A0K2TDV8"/>
<keyword evidence="1" id="KW-0812">Transmembrane</keyword>
<reference evidence="2" key="1">
    <citation type="submission" date="2014-05" db="EMBL/GenBank/DDBJ databases">
        <authorList>
            <person name="Chronopoulou M."/>
        </authorList>
    </citation>
    <scope>NUCLEOTIDE SEQUENCE</scope>
    <source>
        <tissue evidence="2">Whole organism</tissue>
    </source>
</reference>
<keyword evidence="1" id="KW-0472">Membrane</keyword>